<evidence type="ECO:0000256" key="4">
    <source>
        <dbReference type="ARBA" id="ARBA00022989"/>
    </source>
</evidence>
<dbReference type="Pfam" id="PF01490">
    <property type="entry name" value="Aa_trans"/>
    <property type="match status" value="1"/>
</dbReference>
<feature type="transmembrane region" description="Helical" evidence="7">
    <location>
        <begin position="230"/>
        <end position="249"/>
    </location>
</feature>
<keyword evidence="10" id="KW-1185">Reference proteome</keyword>
<gene>
    <name evidence="9" type="ORF">A4X13_0g2247</name>
</gene>
<accession>A0A177THJ7</accession>
<dbReference type="EMBL" id="LWDF02000103">
    <property type="protein sequence ID" value="KAE8257603.1"/>
    <property type="molecule type" value="Genomic_DNA"/>
</dbReference>
<dbReference type="GO" id="GO:0015179">
    <property type="term" value="F:L-amino acid transmembrane transporter activity"/>
    <property type="evidence" value="ECO:0007669"/>
    <property type="project" value="TreeGrafter"/>
</dbReference>
<feature type="transmembrane region" description="Helical" evidence="7">
    <location>
        <begin position="256"/>
        <end position="283"/>
    </location>
</feature>
<keyword evidence="4 7" id="KW-1133">Transmembrane helix</keyword>
<dbReference type="GO" id="GO:0016020">
    <property type="term" value="C:membrane"/>
    <property type="evidence" value="ECO:0007669"/>
    <property type="project" value="UniProtKB-SubCell"/>
</dbReference>
<keyword evidence="3 7" id="KW-0812">Transmembrane</keyword>
<feature type="transmembrane region" description="Helical" evidence="7">
    <location>
        <begin position="125"/>
        <end position="144"/>
    </location>
</feature>
<feature type="compositionally biased region" description="Basic and acidic residues" evidence="6">
    <location>
        <begin position="45"/>
        <end position="57"/>
    </location>
</feature>
<comment type="subcellular location">
    <subcellularLocation>
        <location evidence="1">Membrane</location>
        <topology evidence="1">Multi-pass membrane protein</topology>
    </subcellularLocation>
</comment>
<evidence type="ECO:0000256" key="5">
    <source>
        <dbReference type="ARBA" id="ARBA00023136"/>
    </source>
</evidence>
<feature type="transmembrane region" description="Helical" evidence="7">
    <location>
        <begin position="452"/>
        <end position="476"/>
    </location>
</feature>
<comment type="caution">
    <text evidence="9">The sequence shown here is derived from an EMBL/GenBank/DDBJ whole genome shotgun (WGS) entry which is preliminary data.</text>
</comment>
<evidence type="ECO:0000256" key="3">
    <source>
        <dbReference type="ARBA" id="ARBA00022692"/>
    </source>
</evidence>
<dbReference type="AlphaFoldDB" id="A0A177THJ7"/>
<sequence>MNSQYSPRTSHSGERTATNSITGVPPPTTGGPTTTTRKSHPNNTNDEKADLDHHEEMMTGLEPAGTVGSDGGDSRSAASVEKPKEKDGGMDLDVSSAPYGDMAQNEAAAADADAHRFKNLSWPRLTICLLVEAVALGSLSMPAAAATLGLVPFIIICIGIGFVAIYTSLHVGEMGVRFPQIASYGDAGRVLFGRIGYEVFSIMFYLLLTLITGSHVLTGTIAFLTISDNAICSLAFGVIAAIILFVLALPPTFHDVAWLGFVDFASIIIAVVATMIATGIQAAKQPGGFSAVEWSAWPAEGTTFVKGMLAVTQIAFAYSFAVAQFSFQAELKNPRDYKKACWALGILEIFIYTATGVIIYLFVGKDVQSPALLSAGGTMAKVAFGLALPVIYISGSINTTCVARAIHLRMYKGTKHEFIRTPKSIGVWVGLNAGLTVIAFIVAEAIPVFSDLLGLISSLFISGFSFSFPPLFWYFILREEGPLLIGASWKRVLTTLANGGIFMMGLVLLVGGTFSSAKDISDLFAAGEVRQPFTCDAFASG</sequence>
<organism evidence="9 10">
    <name type="scientific">Tilletia indica</name>
    <dbReference type="NCBI Taxonomy" id="43049"/>
    <lineage>
        <taxon>Eukaryota</taxon>
        <taxon>Fungi</taxon>
        <taxon>Dikarya</taxon>
        <taxon>Basidiomycota</taxon>
        <taxon>Ustilaginomycotina</taxon>
        <taxon>Exobasidiomycetes</taxon>
        <taxon>Tilletiales</taxon>
        <taxon>Tilletiaceae</taxon>
        <taxon>Tilletia</taxon>
    </lineage>
</organism>
<protein>
    <recommendedName>
        <fullName evidence="8">Amino acid transporter transmembrane domain-containing protein</fullName>
    </recommendedName>
</protein>
<feature type="transmembrane region" description="Helical" evidence="7">
    <location>
        <begin position="303"/>
        <end position="321"/>
    </location>
</feature>
<comment type="similarity">
    <text evidence="2">Belongs to the amino acid/polyamine transporter 2 family.</text>
</comment>
<dbReference type="PANTHER" id="PTHR22950">
    <property type="entry name" value="AMINO ACID TRANSPORTER"/>
    <property type="match status" value="1"/>
</dbReference>
<dbReference type="Proteomes" id="UP000077521">
    <property type="component" value="Unassembled WGS sequence"/>
</dbReference>
<evidence type="ECO:0000313" key="10">
    <source>
        <dbReference type="Proteomes" id="UP000077521"/>
    </source>
</evidence>
<feature type="transmembrane region" description="Helical" evidence="7">
    <location>
        <begin position="427"/>
        <end position="446"/>
    </location>
</feature>
<feature type="transmembrane region" description="Helical" evidence="7">
    <location>
        <begin position="342"/>
        <end position="363"/>
    </location>
</feature>
<feature type="transmembrane region" description="Helical" evidence="7">
    <location>
        <begin position="383"/>
        <end position="406"/>
    </location>
</feature>
<dbReference type="PANTHER" id="PTHR22950:SF8">
    <property type="entry name" value="AMINO ACID TRANSPORTER (EUROFUNG)"/>
    <property type="match status" value="1"/>
</dbReference>
<name>A0A177THJ7_9BASI</name>
<feature type="region of interest" description="Disordered" evidence="6">
    <location>
        <begin position="1"/>
        <end position="93"/>
    </location>
</feature>
<feature type="transmembrane region" description="Helical" evidence="7">
    <location>
        <begin position="496"/>
        <end position="514"/>
    </location>
</feature>
<keyword evidence="5 7" id="KW-0472">Membrane</keyword>
<feature type="transmembrane region" description="Helical" evidence="7">
    <location>
        <begin position="150"/>
        <end position="169"/>
    </location>
</feature>
<evidence type="ECO:0000313" key="9">
    <source>
        <dbReference type="EMBL" id="KAE8257603.1"/>
    </source>
</evidence>
<evidence type="ECO:0000256" key="1">
    <source>
        <dbReference type="ARBA" id="ARBA00004141"/>
    </source>
</evidence>
<evidence type="ECO:0000259" key="8">
    <source>
        <dbReference type="Pfam" id="PF01490"/>
    </source>
</evidence>
<evidence type="ECO:0000256" key="2">
    <source>
        <dbReference type="ARBA" id="ARBA00008066"/>
    </source>
</evidence>
<dbReference type="InterPro" id="IPR013057">
    <property type="entry name" value="AA_transpt_TM"/>
</dbReference>
<proteinExistence type="inferred from homology"/>
<reference evidence="9" key="1">
    <citation type="submission" date="2016-04" db="EMBL/GenBank/DDBJ databases">
        <authorList>
            <person name="Nguyen H.D."/>
            <person name="Samba Siva P."/>
            <person name="Cullis J."/>
            <person name="Levesque C.A."/>
            <person name="Hambleton S."/>
        </authorList>
    </citation>
    <scope>NUCLEOTIDE SEQUENCE</scope>
    <source>
        <strain evidence="9">DAOMC 236416</strain>
    </source>
</reference>
<reference evidence="9" key="2">
    <citation type="journal article" date="2019" name="IMA Fungus">
        <title>Genome sequencing and comparison of five Tilletia species to identify candidate genes for the detection of regulated species infecting wheat.</title>
        <authorList>
            <person name="Nguyen H.D.T."/>
            <person name="Sultana T."/>
            <person name="Kesanakurti P."/>
            <person name="Hambleton S."/>
        </authorList>
    </citation>
    <scope>NUCLEOTIDE SEQUENCE</scope>
    <source>
        <strain evidence="9">DAOMC 236416</strain>
    </source>
</reference>
<evidence type="ECO:0000256" key="7">
    <source>
        <dbReference type="SAM" id="Phobius"/>
    </source>
</evidence>
<feature type="compositionally biased region" description="Polar residues" evidence="6">
    <location>
        <begin position="1"/>
        <end position="21"/>
    </location>
</feature>
<feature type="domain" description="Amino acid transporter transmembrane" evidence="8">
    <location>
        <begin position="119"/>
        <end position="513"/>
    </location>
</feature>
<evidence type="ECO:0000256" key="6">
    <source>
        <dbReference type="SAM" id="MobiDB-lite"/>
    </source>
</evidence>